<keyword evidence="2" id="KW-0812">Transmembrane</keyword>
<reference evidence="3 4" key="1">
    <citation type="submission" date="2024-02" db="EMBL/GenBank/DDBJ databases">
        <authorList>
            <person name="Chen Y."/>
            <person name="Shah S."/>
            <person name="Dougan E. K."/>
            <person name="Thang M."/>
            <person name="Chan C."/>
        </authorList>
    </citation>
    <scope>NUCLEOTIDE SEQUENCE [LARGE SCALE GENOMIC DNA]</scope>
</reference>
<feature type="compositionally biased region" description="Basic and acidic residues" evidence="1">
    <location>
        <begin position="221"/>
        <end position="242"/>
    </location>
</feature>
<evidence type="ECO:0000313" key="3">
    <source>
        <dbReference type="EMBL" id="CAK9029292.1"/>
    </source>
</evidence>
<keyword evidence="2" id="KW-1133">Transmembrane helix</keyword>
<name>A0ABP0KQZ7_9DINO</name>
<feature type="region of interest" description="Disordered" evidence="1">
    <location>
        <begin position="218"/>
        <end position="242"/>
    </location>
</feature>
<organism evidence="3 4">
    <name type="scientific">Durusdinium trenchii</name>
    <dbReference type="NCBI Taxonomy" id="1381693"/>
    <lineage>
        <taxon>Eukaryota</taxon>
        <taxon>Sar</taxon>
        <taxon>Alveolata</taxon>
        <taxon>Dinophyceae</taxon>
        <taxon>Suessiales</taxon>
        <taxon>Symbiodiniaceae</taxon>
        <taxon>Durusdinium</taxon>
    </lineage>
</organism>
<evidence type="ECO:0000256" key="1">
    <source>
        <dbReference type="SAM" id="MobiDB-lite"/>
    </source>
</evidence>
<gene>
    <name evidence="3" type="ORF">CCMP2556_LOCUS17430</name>
</gene>
<evidence type="ECO:0000313" key="4">
    <source>
        <dbReference type="Proteomes" id="UP001642484"/>
    </source>
</evidence>
<accession>A0ABP0KQZ7</accession>
<feature type="transmembrane region" description="Helical" evidence="2">
    <location>
        <begin position="63"/>
        <end position="87"/>
    </location>
</feature>
<keyword evidence="2" id="KW-0472">Membrane</keyword>
<comment type="caution">
    <text evidence="3">The sequence shown here is derived from an EMBL/GenBank/DDBJ whole genome shotgun (WGS) entry which is preliminary data.</text>
</comment>
<dbReference type="EMBL" id="CAXAMN010009591">
    <property type="protein sequence ID" value="CAK9029292.1"/>
    <property type="molecule type" value="Genomic_DNA"/>
</dbReference>
<dbReference type="Proteomes" id="UP001642484">
    <property type="component" value="Unassembled WGS sequence"/>
</dbReference>
<evidence type="ECO:0000256" key="2">
    <source>
        <dbReference type="SAM" id="Phobius"/>
    </source>
</evidence>
<protein>
    <submittedName>
        <fullName evidence="3">Uncharacterized protein</fullName>
    </submittedName>
</protein>
<feature type="compositionally biased region" description="Basic and acidic residues" evidence="1">
    <location>
        <begin position="345"/>
        <end position="362"/>
    </location>
</feature>
<keyword evidence="4" id="KW-1185">Reference proteome</keyword>
<feature type="region of interest" description="Disordered" evidence="1">
    <location>
        <begin position="342"/>
        <end position="370"/>
    </location>
</feature>
<proteinExistence type="predicted"/>
<sequence>MTITEPLELAASWLQVQLEVANHTAALDLEGLDATGKALVLQGWSLLTSAAKPGSQDSHGFQLPIWACILGLILILAMMFYLVNFMLWARREKAQRVHDLEDAKMHSEHGNLLGGLIEAAIERFDESLFGVNVDFGAMKVTVSEGVVVIHDLTIENPAGYWSTHFLHIGELLIDLDLQSFITSMGKEVVIQRLELRDVEVIWEGGLVSSNMRDILKCMSGPKDDSNQSDKNRQKEGGERRTSVQEVLAQDISLKLASYWFCGSGPRIMVEDFYSQNLDEHQMGELEIPQCLLTMLLSSILANVLGQSIARFIMDGTSFGFAAVAHGIWHLVVLMRSACCCPPSPTKRDRPSRPKRPRAETERGSSTGTCGSCGSCLPCETLLQKKPAAKPSGNT</sequence>